<feature type="domain" description="EF-hand" evidence="2">
    <location>
        <begin position="79"/>
        <end position="114"/>
    </location>
</feature>
<dbReference type="GO" id="GO:0005509">
    <property type="term" value="F:calcium ion binding"/>
    <property type="evidence" value="ECO:0007669"/>
    <property type="project" value="InterPro"/>
</dbReference>
<organism evidence="3 4">
    <name type="scientific">Pinctada imbricata</name>
    <name type="common">Atlantic pearl-oyster</name>
    <name type="synonym">Pinctada martensii</name>
    <dbReference type="NCBI Taxonomy" id="66713"/>
    <lineage>
        <taxon>Eukaryota</taxon>
        <taxon>Metazoa</taxon>
        <taxon>Spiralia</taxon>
        <taxon>Lophotrochozoa</taxon>
        <taxon>Mollusca</taxon>
        <taxon>Bivalvia</taxon>
        <taxon>Autobranchia</taxon>
        <taxon>Pteriomorphia</taxon>
        <taxon>Pterioida</taxon>
        <taxon>Pterioidea</taxon>
        <taxon>Pteriidae</taxon>
        <taxon>Pinctada</taxon>
    </lineage>
</organism>
<proteinExistence type="predicted"/>
<evidence type="ECO:0000256" key="1">
    <source>
        <dbReference type="ARBA" id="ARBA00022837"/>
    </source>
</evidence>
<sequence length="277" mass="32655">MRLKKRPTEIDRTWLHVPSGTLGPPAVALTKRYKCYISINLEQIKLQLMDQTFRNAFRSRGQKMGIVLGLFSPELTPFQKKKLLHEFFTFFDLNKDGQLEWKDFDLARKKICDLSGWKPGEDKFIQTHELFVMIWRKLQDEADTNNDGLVTSDEWLKMWEKFNEQCIKEAKKEDPVPGDRKIPDWLEEYIKYKFNLLDRTGDGHVDADEFEYVLSDFGVPPRDAKNAFLMFSQNNEKKVDFEYFKELCTDYYRSDDPSALGNFITGKLDFNDVQIND</sequence>
<dbReference type="Pfam" id="PF13202">
    <property type="entry name" value="EF-hand_5"/>
    <property type="match status" value="3"/>
</dbReference>
<dbReference type="InterPro" id="IPR011992">
    <property type="entry name" value="EF-hand-dom_pair"/>
</dbReference>
<dbReference type="Proteomes" id="UP001186944">
    <property type="component" value="Unassembled WGS sequence"/>
</dbReference>
<dbReference type="PROSITE" id="PS00018">
    <property type="entry name" value="EF_HAND_1"/>
    <property type="match status" value="2"/>
</dbReference>
<keyword evidence="1" id="KW-0106">Calcium</keyword>
<name>A0AA89C5G0_PINIB</name>
<gene>
    <name evidence="3" type="ORF">FSP39_014788</name>
</gene>
<dbReference type="EMBL" id="VSWD01000008">
    <property type="protein sequence ID" value="KAK3095447.1"/>
    <property type="molecule type" value="Genomic_DNA"/>
</dbReference>
<dbReference type="InterPro" id="IPR018247">
    <property type="entry name" value="EF_Hand_1_Ca_BS"/>
</dbReference>
<comment type="caution">
    <text evidence="3">The sequence shown here is derived from an EMBL/GenBank/DDBJ whole genome shotgun (WGS) entry which is preliminary data.</text>
</comment>
<keyword evidence="4" id="KW-1185">Reference proteome</keyword>
<accession>A0AA89C5G0</accession>
<evidence type="ECO:0000259" key="2">
    <source>
        <dbReference type="PROSITE" id="PS50222"/>
    </source>
</evidence>
<dbReference type="AlphaFoldDB" id="A0AA89C5G0"/>
<dbReference type="InterPro" id="IPR002048">
    <property type="entry name" value="EF_hand_dom"/>
</dbReference>
<reference evidence="3" key="1">
    <citation type="submission" date="2019-08" db="EMBL/GenBank/DDBJ databases">
        <title>The improved chromosome-level genome for the pearl oyster Pinctada fucata martensii using PacBio sequencing and Hi-C.</title>
        <authorList>
            <person name="Zheng Z."/>
        </authorList>
    </citation>
    <scope>NUCLEOTIDE SEQUENCE</scope>
    <source>
        <strain evidence="3">ZZ-2019</strain>
        <tissue evidence="3">Adductor muscle</tissue>
    </source>
</reference>
<dbReference type="SUPFAM" id="SSF47473">
    <property type="entry name" value="EF-hand"/>
    <property type="match status" value="1"/>
</dbReference>
<evidence type="ECO:0000313" key="4">
    <source>
        <dbReference type="Proteomes" id="UP001186944"/>
    </source>
</evidence>
<dbReference type="PROSITE" id="PS50222">
    <property type="entry name" value="EF_HAND_2"/>
    <property type="match status" value="2"/>
</dbReference>
<dbReference type="Gene3D" id="1.10.238.10">
    <property type="entry name" value="EF-hand"/>
    <property type="match status" value="1"/>
</dbReference>
<dbReference type="SMART" id="SM00054">
    <property type="entry name" value="EFh"/>
    <property type="match status" value="4"/>
</dbReference>
<feature type="domain" description="EF-hand" evidence="2">
    <location>
        <begin position="185"/>
        <end position="220"/>
    </location>
</feature>
<protein>
    <recommendedName>
        <fullName evidence="2">EF-hand domain-containing protein</fullName>
    </recommendedName>
</protein>
<evidence type="ECO:0000313" key="3">
    <source>
        <dbReference type="EMBL" id="KAK3095447.1"/>
    </source>
</evidence>